<sequence>MSSSSFNYKSSSSFNYNRHHPYNQVNTTKILKKVRDQEKFKKLSNNVQNEIYRLRVISLFHKKGVNMYAFETELKKDSPYIFIGEFGLFLSLNMY</sequence>
<feature type="region of interest" description="Disordered" evidence="1">
    <location>
        <begin position="1"/>
        <end position="20"/>
    </location>
</feature>
<evidence type="ECO:0000313" key="3">
    <source>
        <dbReference type="Proteomes" id="UP000439903"/>
    </source>
</evidence>
<protein>
    <submittedName>
        <fullName evidence="2">Uncharacterized protein</fullName>
    </submittedName>
</protein>
<evidence type="ECO:0000313" key="2">
    <source>
        <dbReference type="EMBL" id="KAF0497098.1"/>
    </source>
</evidence>
<name>A0A8H4AHU1_GIGMA</name>
<reference evidence="2 3" key="1">
    <citation type="journal article" date="2019" name="Environ. Microbiol.">
        <title>At the nexus of three kingdoms: the genome of the mycorrhizal fungus Gigaspora margarita provides insights into plant, endobacterial and fungal interactions.</title>
        <authorList>
            <person name="Venice F."/>
            <person name="Ghignone S."/>
            <person name="Salvioli di Fossalunga A."/>
            <person name="Amselem J."/>
            <person name="Novero M."/>
            <person name="Xianan X."/>
            <person name="Sedzielewska Toro K."/>
            <person name="Morin E."/>
            <person name="Lipzen A."/>
            <person name="Grigoriev I.V."/>
            <person name="Henrissat B."/>
            <person name="Martin F.M."/>
            <person name="Bonfante P."/>
        </authorList>
    </citation>
    <scope>NUCLEOTIDE SEQUENCE [LARGE SCALE GENOMIC DNA]</scope>
    <source>
        <strain evidence="2 3">BEG34</strain>
    </source>
</reference>
<dbReference type="Proteomes" id="UP000439903">
    <property type="component" value="Unassembled WGS sequence"/>
</dbReference>
<proteinExistence type="predicted"/>
<evidence type="ECO:0000256" key="1">
    <source>
        <dbReference type="SAM" id="MobiDB-lite"/>
    </source>
</evidence>
<feature type="compositionally biased region" description="Low complexity" evidence="1">
    <location>
        <begin position="1"/>
        <end position="16"/>
    </location>
</feature>
<comment type="caution">
    <text evidence="2">The sequence shown here is derived from an EMBL/GenBank/DDBJ whole genome shotgun (WGS) entry which is preliminary data.</text>
</comment>
<gene>
    <name evidence="2" type="ORF">F8M41_020790</name>
</gene>
<keyword evidence="3" id="KW-1185">Reference proteome</keyword>
<organism evidence="2 3">
    <name type="scientific">Gigaspora margarita</name>
    <dbReference type="NCBI Taxonomy" id="4874"/>
    <lineage>
        <taxon>Eukaryota</taxon>
        <taxon>Fungi</taxon>
        <taxon>Fungi incertae sedis</taxon>
        <taxon>Mucoromycota</taxon>
        <taxon>Glomeromycotina</taxon>
        <taxon>Glomeromycetes</taxon>
        <taxon>Diversisporales</taxon>
        <taxon>Gigasporaceae</taxon>
        <taxon>Gigaspora</taxon>
    </lineage>
</organism>
<dbReference type="EMBL" id="WTPW01000585">
    <property type="protein sequence ID" value="KAF0497098.1"/>
    <property type="molecule type" value="Genomic_DNA"/>
</dbReference>
<accession>A0A8H4AHU1</accession>
<dbReference type="AlphaFoldDB" id="A0A8H4AHU1"/>